<accession>A0AAD8EC33</accession>
<organism evidence="4 5">
    <name type="scientific">Diploptera punctata</name>
    <name type="common">Pacific beetle cockroach</name>
    <dbReference type="NCBI Taxonomy" id="6984"/>
    <lineage>
        <taxon>Eukaryota</taxon>
        <taxon>Metazoa</taxon>
        <taxon>Ecdysozoa</taxon>
        <taxon>Arthropoda</taxon>
        <taxon>Hexapoda</taxon>
        <taxon>Insecta</taxon>
        <taxon>Pterygota</taxon>
        <taxon>Neoptera</taxon>
        <taxon>Polyneoptera</taxon>
        <taxon>Dictyoptera</taxon>
        <taxon>Blattodea</taxon>
        <taxon>Blaberoidea</taxon>
        <taxon>Blaberidae</taxon>
        <taxon>Diplopterinae</taxon>
        <taxon>Diploptera</taxon>
    </lineage>
</organism>
<keyword evidence="2" id="KW-0328">Glycosyltransferase</keyword>
<keyword evidence="5" id="KW-1185">Reference proteome</keyword>
<dbReference type="PANTHER" id="PTHR10730:SF53">
    <property type="entry name" value="GLYCOSYLTRANSFERASE 25 FAMILY MEMBER"/>
    <property type="match status" value="1"/>
</dbReference>
<evidence type="ECO:0000256" key="1">
    <source>
        <dbReference type="ARBA" id="ARBA00006721"/>
    </source>
</evidence>
<comment type="similarity">
    <text evidence="1">Belongs to the glycosyltransferase 25 family.</text>
</comment>
<keyword evidence="3" id="KW-0808">Transferase</keyword>
<feature type="non-terminal residue" evidence="4">
    <location>
        <position position="176"/>
    </location>
</feature>
<reference evidence="4" key="1">
    <citation type="journal article" date="2023" name="IScience">
        <title>Live-bearing cockroach genome reveals convergent evolutionary mechanisms linked to viviparity in insects and beyond.</title>
        <authorList>
            <person name="Fouks B."/>
            <person name="Harrison M.C."/>
            <person name="Mikhailova A.A."/>
            <person name="Marchal E."/>
            <person name="English S."/>
            <person name="Carruthers M."/>
            <person name="Jennings E.C."/>
            <person name="Chiamaka E.L."/>
            <person name="Frigard R.A."/>
            <person name="Pippel M."/>
            <person name="Attardo G.M."/>
            <person name="Benoit J.B."/>
            <person name="Bornberg-Bauer E."/>
            <person name="Tobe S.S."/>
        </authorList>
    </citation>
    <scope>NUCLEOTIDE SEQUENCE</scope>
    <source>
        <strain evidence="4">Stay&amp;Tobe</strain>
    </source>
</reference>
<protein>
    <submittedName>
        <fullName evidence="4">Uncharacterized protein</fullName>
    </submittedName>
</protein>
<evidence type="ECO:0000256" key="2">
    <source>
        <dbReference type="ARBA" id="ARBA00022676"/>
    </source>
</evidence>
<evidence type="ECO:0000313" key="4">
    <source>
        <dbReference type="EMBL" id="KAJ9584833.1"/>
    </source>
</evidence>
<gene>
    <name evidence="4" type="ORF">L9F63_020830</name>
</gene>
<dbReference type="Proteomes" id="UP001233999">
    <property type="component" value="Unassembled WGS sequence"/>
</dbReference>
<name>A0AAD8EC33_DIPPU</name>
<feature type="non-terminal residue" evidence="4">
    <location>
        <position position="1"/>
    </location>
</feature>
<reference evidence="4" key="2">
    <citation type="submission" date="2023-05" db="EMBL/GenBank/DDBJ databases">
        <authorList>
            <person name="Fouks B."/>
        </authorList>
    </citation>
    <scope>NUCLEOTIDE SEQUENCE</scope>
    <source>
        <strain evidence="4">Stay&amp;Tobe</strain>
        <tissue evidence="4">Testes</tissue>
    </source>
</reference>
<proteinExistence type="inferred from homology"/>
<dbReference type="InterPro" id="IPR050757">
    <property type="entry name" value="Collagen_mod_GT25"/>
</dbReference>
<dbReference type="GO" id="GO:0050211">
    <property type="term" value="F:procollagen galactosyltransferase activity"/>
    <property type="evidence" value="ECO:0007669"/>
    <property type="project" value="TreeGrafter"/>
</dbReference>
<comment type="caution">
    <text evidence="4">The sequence shown here is derived from an EMBL/GenBank/DDBJ whole genome shotgun (WGS) entry which is preliminary data.</text>
</comment>
<evidence type="ECO:0000256" key="3">
    <source>
        <dbReference type="ARBA" id="ARBA00022679"/>
    </source>
</evidence>
<evidence type="ECO:0000313" key="5">
    <source>
        <dbReference type="Proteomes" id="UP001233999"/>
    </source>
</evidence>
<sequence length="176" mass="19631">YLGRKRLQESEEPWVPGSRYLVRAGYSYWTLGYLLSQNGARKLLDAKPLENLVPVDEYLPILFDKHPQATWKGYFPQRNLVALSAAPLLLYPTHYTGEKGYVSDTENSDRLKGSSPTTGLLSDGCRVLPSDDGECGGRMLHVVATHEYSHSLISRPASAVSVRDNRSPESDSDIVY</sequence>
<dbReference type="EMBL" id="JASPKZ010007353">
    <property type="protein sequence ID" value="KAJ9584833.1"/>
    <property type="molecule type" value="Genomic_DNA"/>
</dbReference>
<dbReference type="PANTHER" id="PTHR10730">
    <property type="entry name" value="PROCOLLAGEN-LYSINE,2-OXOGLUTARATE 5-DIOXYGENASE/GLYCOSYLTRANSFERASE 25 FAMILY MEMBER"/>
    <property type="match status" value="1"/>
</dbReference>
<dbReference type="AlphaFoldDB" id="A0AAD8EC33"/>